<comment type="caution">
    <text evidence="2">The sequence shown here is derived from an EMBL/GenBank/DDBJ whole genome shotgun (WGS) entry which is preliminary data.</text>
</comment>
<keyword evidence="3" id="KW-1185">Reference proteome</keyword>
<evidence type="ECO:0000313" key="2">
    <source>
        <dbReference type="EMBL" id="OMJ87216.1"/>
    </source>
</evidence>
<sequence length="361" mass="42391">MSQKRSLSFFKRRKPEPEPKPKVQSISSDLAMKIIEKELDLEKFWDPKIIHELMSLYTQAIEYYEQNNNPKFYDFQDRMHKMLIKPQVISALQKINCPKTTEESPVSLYFEKPEIIVDTIEEVSEESPKKEEVIQEGQKEVKKVEKVEKTASFLSNLDARKEQAEKMRKLLSKELTKNLMKNKPHKNLNIIIDRHSSSTKETAHKAAADFKSQDCALERRLASRKKSVLARSMTFTSSSYTSNDTSQVFGCDLSDMNEELNISTKSSFFTIDEQSLETCERFEKKLEEIMEKNFSERSMKIAEIKYRYESQISEIFGMGDMMDMLIKQMRINMQEEIDSIIKDYDNKRKDEIRKLKEDISN</sequence>
<dbReference type="EMBL" id="MPUH01000183">
    <property type="protein sequence ID" value="OMJ87216.1"/>
    <property type="molecule type" value="Genomic_DNA"/>
</dbReference>
<reference evidence="2 3" key="1">
    <citation type="submission" date="2016-11" db="EMBL/GenBank/DDBJ databases">
        <title>The macronuclear genome of Stentor coeruleus: a giant cell with tiny introns.</title>
        <authorList>
            <person name="Slabodnick M."/>
            <person name="Ruby J.G."/>
            <person name="Reiff S.B."/>
            <person name="Swart E.C."/>
            <person name="Gosai S."/>
            <person name="Prabakaran S."/>
            <person name="Witkowska E."/>
            <person name="Larue G.E."/>
            <person name="Fisher S."/>
            <person name="Freeman R.M."/>
            <person name="Gunawardena J."/>
            <person name="Chu W."/>
            <person name="Stover N.A."/>
            <person name="Gregory B.D."/>
            <person name="Nowacki M."/>
            <person name="Derisi J."/>
            <person name="Roy S.W."/>
            <person name="Marshall W.F."/>
            <person name="Sood P."/>
        </authorList>
    </citation>
    <scope>NUCLEOTIDE SEQUENCE [LARGE SCALE GENOMIC DNA]</scope>
    <source>
        <strain evidence="2">WM001</strain>
    </source>
</reference>
<name>A0A1R2CE21_9CILI</name>
<accession>A0A1R2CE21</accession>
<evidence type="ECO:0000313" key="3">
    <source>
        <dbReference type="Proteomes" id="UP000187209"/>
    </source>
</evidence>
<organism evidence="2 3">
    <name type="scientific">Stentor coeruleus</name>
    <dbReference type="NCBI Taxonomy" id="5963"/>
    <lineage>
        <taxon>Eukaryota</taxon>
        <taxon>Sar</taxon>
        <taxon>Alveolata</taxon>
        <taxon>Ciliophora</taxon>
        <taxon>Postciliodesmatophora</taxon>
        <taxon>Heterotrichea</taxon>
        <taxon>Heterotrichida</taxon>
        <taxon>Stentoridae</taxon>
        <taxon>Stentor</taxon>
    </lineage>
</organism>
<feature type="region of interest" description="Disordered" evidence="1">
    <location>
        <begin position="1"/>
        <end position="25"/>
    </location>
</feature>
<dbReference type="Proteomes" id="UP000187209">
    <property type="component" value="Unassembled WGS sequence"/>
</dbReference>
<proteinExistence type="predicted"/>
<gene>
    <name evidence="2" type="ORF">SteCoe_11142</name>
</gene>
<dbReference type="OrthoDB" id="288167at2759"/>
<evidence type="ECO:0000256" key="1">
    <source>
        <dbReference type="SAM" id="MobiDB-lite"/>
    </source>
</evidence>
<protein>
    <submittedName>
        <fullName evidence="2">Uncharacterized protein</fullName>
    </submittedName>
</protein>
<dbReference type="AlphaFoldDB" id="A0A1R2CE21"/>